<organism evidence="3">
    <name type="scientific">mine drainage metagenome</name>
    <dbReference type="NCBI Taxonomy" id="410659"/>
    <lineage>
        <taxon>unclassified sequences</taxon>
        <taxon>metagenomes</taxon>
        <taxon>ecological metagenomes</taxon>
    </lineage>
</organism>
<evidence type="ECO:0000259" key="2">
    <source>
        <dbReference type="Pfam" id="PF13488"/>
    </source>
</evidence>
<evidence type="ECO:0000256" key="1">
    <source>
        <dbReference type="SAM" id="MobiDB-lite"/>
    </source>
</evidence>
<reference evidence="3" key="1">
    <citation type="submission" date="2016-10" db="EMBL/GenBank/DDBJ databases">
        <title>Sequence of Gallionella enrichment culture.</title>
        <authorList>
            <person name="Poehlein A."/>
            <person name="Muehling M."/>
            <person name="Daniel R."/>
        </authorList>
    </citation>
    <scope>NUCLEOTIDE SEQUENCE</scope>
</reference>
<dbReference type="InterPro" id="IPR039567">
    <property type="entry name" value="Gly-zipper"/>
</dbReference>
<feature type="region of interest" description="Disordered" evidence="1">
    <location>
        <begin position="207"/>
        <end position="230"/>
    </location>
</feature>
<feature type="compositionally biased region" description="Basic and acidic residues" evidence="1">
    <location>
        <begin position="48"/>
        <end position="69"/>
    </location>
</feature>
<feature type="domain" description="Glycine zipper" evidence="2">
    <location>
        <begin position="106"/>
        <end position="152"/>
    </location>
</feature>
<feature type="region of interest" description="Disordered" evidence="1">
    <location>
        <begin position="44"/>
        <end position="94"/>
    </location>
</feature>
<feature type="compositionally biased region" description="Basic and acidic residues" evidence="1">
    <location>
        <begin position="77"/>
        <end position="86"/>
    </location>
</feature>
<comment type="caution">
    <text evidence="3">The sequence shown here is derived from an EMBL/GenBank/DDBJ whole genome shotgun (WGS) entry which is preliminary data.</text>
</comment>
<dbReference type="EMBL" id="MLJW01000067">
    <property type="protein sequence ID" value="OIR03335.1"/>
    <property type="molecule type" value="Genomic_DNA"/>
</dbReference>
<dbReference type="AlphaFoldDB" id="A0A1J5S4X1"/>
<accession>A0A1J5S4X1</accession>
<dbReference type="Pfam" id="PF13488">
    <property type="entry name" value="Gly-zipper_Omp"/>
    <property type="match status" value="1"/>
</dbReference>
<feature type="compositionally biased region" description="Polar residues" evidence="1">
    <location>
        <begin position="219"/>
        <end position="230"/>
    </location>
</feature>
<evidence type="ECO:0000313" key="3">
    <source>
        <dbReference type="EMBL" id="OIR03335.1"/>
    </source>
</evidence>
<name>A0A1J5S4X1_9ZZZZ</name>
<proteinExistence type="predicted"/>
<gene>
    <name evidence="3" type="ORF">GALL_146070</name>
</gene>
<protein>
    <recommendedName>
        <fullName evidence="2">Glycine zipper domain-containing protein</fullName>
    </recommendedName>
</protein>
<sequence>MDKNTNVSYFLTRADKVVPILSFVMLLLPVMYAGHAYADPPPWAPAHGYRDRQDQGDDERDYRRERRHDDEDEDEGREQYRRRDGEDASYIPPYGIERGTCDREAVGQVLGGVTGAAIGSTVGHGGDNVAAIIGGAIVGVIVGGTIGRAMDNVDQGCVGQVLEHAPDGRRVAWYDAAGRTQYQVTPGRPYKDNQGRYCRAYTTNSVGNGSDRRARNTACRDSSGTWQKID</sequence>